<dbReference type="Pfam" id="PF00403">
    <property type="entry name" value="HMA"/>
    <property type="match status" value="1"/>
</dbReference>
<accession>A0A840DHF2</accession>
<proteinExistence type="predicted"/>
<reference evidence="3" key="1">
    <citation type="submission" date="2020-08" db="EMBL/GenBank/DDBJ databases">
        <title>Sequencing the genomes of 1000 actinobacteria strains.</title>
        <authorList>
            <person name="Klenk H.-P."/>
        </authorList>
    </citation>
    <scope>NUCLEOTIDE SEQUENCE [LARGE SCALE GENOMIC DNA]</scope>
    <source>
        <strain evidence="3">DSM 27064</strain>
    </source>
</reference>
<protein>
    <submittedName>
        <fullName evidence="3">Copper chaperone CopZ</fullName>
    </submittedName>
</protein>
<dbReference type="InterPro" id="IPR017969">
    <property type="entry name" value="Heavy-metal-associated_CS"/>
</dbReference>
<evidence type="ECO:0000259" key="2">
    <source>
        <dbReference type="PROSITE" id="PS50846"/>
    </source>
</evidence>
<dbReference type="InterPro" id="IPR006121">
    <property type="entry name" value="HMA_dom"/>
</dbReference>
<feature type="domain" description="HMA" evidence="2">
    <location>
        <begin position="2"/>
        <end position="66"/>
    </location>
</feature>
<dbReference type="EMBL" id="JACIFD010000017">
    <property type="protein sequence ID" value="MBB4072160.1"/>
    <property type="molecule type" value="Genomic_DNA"/>
</dbReference>
<dbReference type="CDD" id="cd00371">
    <property type="entry name" value="HMA"/>
    <property type="match status" value="1"/>
</dbReference>
<keyword evidence="4" id="KW-1185">Reference proteome</keyword>
<dbReference type="RefSeq" id="WP_124824685.1">
    <property type="nucleotide sequence ID" value="NZ_JACIFD010000017.1"/>
</dbReference>
<dbReference type="PROSITE" id="PS01047">
    <property type="entry name" value="HMA_1"/>
    <property type="match status" value="1"/>
</dbReference>
<evidence type="ECO:0000313" key="3">
    <source>
        <dbReference type="EMBL" id="MBB4072160.1"/>
    </source>
</evidence>
<comment type="caution">
    <text evidence="3">The sequence shown here is derived from an EMBL/GenBank/DDBJ whole genome shotgun (WGS) entry which is preliminary data.</text>
</comment>
<name>A0A840DHF2_9MICO</name>
<dbReference type="AlphaFoldDB" id="A0A840DHF2"/>
<organism evidence="3 4">
    <name type="scientific">Canibacter oris</name>
    <dbReference type="NCBI Taxonomy" id="1365628"/>
    <lineage>
        <taxon>Bacteria</taxon>
        <taxon>Bacillati</taxon>
        <taxon>Actinomycetota</taxon>
        <taxon>Actinomycetes</taxon>
        <taxon>Micrococcales</taxon>
        <taxon>Microbacteriaceae</taxon>
        <taxon>Canibacter</taxon>
    </lineage>
</organism>
<evidence type="ECO:0000313" key="4">
    <source>
        <dbReference type="Proteomes" id="UP000571183"/>
    </source>
</evidence>
<keyword evidence="1" id="KW-0479">Metal-binding</keyword>
<dbReference type="Proteomes" id="UP000571183">
    <property type="component" value="Unassembled WGS sequence"/>
</dbReference>
<dbReference type="SUPFAM" id="SSF55008">
    <property type="entry name" value="HMA, heavy metal-associated domain"/>
    <property type="match status" value="1"/>
</dbReference>
<evidence type="ECO:0000256" key="1">
    <source>
        <dbReference type="ARBA" id="ARBA00022723"/>
    </source>
</evidence>
<dbReference type="InterPro" id="IPR036163">
    <property type="entry name" value="HMA_dom_sf"/>
</dbReference>
<dbReference type="PROSITE" id="PS50846">
    <property type="entry name" value="HMA_2"/>
    <property type="match status" value="1"/>
</dbReference>
<dbReference type="GO" id="GO:0046872">
    <property type="term" value="F:metal ion binding"/>
    <property type="evidence" value="ECO:0007669"/>
    <property type="project" value="UniProtKB-KW"/>
</dbReference>
<gene>
    <name evidence="3" type="ORF">F5897_001489</name>
</gene>
<dbReference type="Gene3D" id="3.30.70.100">
    <property type="match status" value="1"/>
</dbReference>
<sequence>METVTFTVTGMSCGHCEKAIRTEVSQLPGVQQLAVSSATGSLSVTGTALDANAIIAAVAEAGYEAVRA</sequence>